<dbReference type="Proteomes" id="UP000049685">
    <property type="component" value="Unassembled WGS sequence"/>
</dbReference>
<sequence>MNKKLISLFVSSLLVFTNVSYVQNVYAEENTKSNRAKNSQSNNSKNIVYLSDGEGSLSLGDGTQQSPYQNIRTALNNISDGGTLKLLGSVKYTKYDPHTDGSALPLFINKNITIESGNNTYPVSSNADELSLRTPIQLGANVTFKNINLKMIPEVVLGKGSNISNTKILGVKNPKSATIFTAGNKLTLDNVNTKIGYSQDEDRPYISGGSFKNQGKIGSKSIINVINPNSETKLSGIYAGDYWEERNLDVEINLSGNVLEKTIHTGGLLKPLNGRVDISLGSKGTINSFDKTNHNGSINLNLEKDRYTENLNLDGINNLSLEDNAKLILQKGSKFNVNNITLKNNSVVDFRFMSENPVVNGSFQGEDTTTSTVQGGCILLKDNRTLDVKGEVLGTTRLNYNGTALYVEPLKENHEYIRAKVNSRGDFTIKQDLSKRFILKKNLNNNNKTTWTYTINNGDSSTPIKNEKPVITANNVTIKARKPIDLLDDNRIGLKATDKEYGNIKGRVTIKNTGGLNSSNPSKGVYTVVYTVKDNHGNIVDKSIQVNVLSNDAPVINGLKDKTIHLKEVDEFNKTGKLDGVTVIDDHDKISPSSITVKGVVGKPGPGNNQTYNITYTVNDSDGNVTTKVIKVTVTNQIPTISGISELTIKLGDTFNPLSLVSSNDKEDGNITKKVIVKENTVDTKKAGVYKVVYSVTDSDKNTVIKEIKVIVKSNINIIDIKGHWGESQINSFVSSGHINGYGDGTFKPDNSITRAEFIKIFNKYFGLSKTSGKVFDDTKTHWTKIEIDIAVTNGVANGVSLTEFQPDEPITREQAAKMISNYKKLDDTNHDKVAKYKDMNQVSNWALNSVEGIIELGYMNGYEDNTFRPKNNITRAEAVVTLSRIK</sequence>
<keyword evidence="4" id="KW-0378">Hydrolase</keyword>
<feature type="domain" description="SLH" evidence="3">
    <location>
        <begin position="777"/>
        <end position="833"/>
    </location>
</feature>
<dbReference type="EC" id="3.2.1.39" evidence="4"/>
<evidence type="ECO:0000313" key="4">
    <source>
        <dbReference type="EMBL" id="CEO34437.1"/>
    </source>
</evidence>
<dbReference type="Pfam" id="PF16403">
    <property type="entry name" value="Bact_surface_Ig-like"/>
    <property type="match status" value="1"/>
</dbReference>
<feature type="domain" description="SLH" evidence="3">
    <location>
        <begin position="834"/>
        <end position="887"/>
    </location>
</feature>
<dbReference type="PANTHER" id="PTHR43308:SF5">
    <property type="entry name" value="S-LAYER PROTEIN _ PEPTIDOGLYCAN ENDO-BETA-N-ACETYLGLUCOSAMINIDASE"/>
    <property type="match status" value="1"/>
</dbReference>
<evidence type="ECO:0000259" key="3">
    <source>
        <dbReference type="PROSITE" id="PS51272"/>
    </source>
</evidence>
<evidence type="ECO:0000313" key="5">
    <source>
        <dbReference type="Proteomes" id="UP000049685"/>
    </source>
</evidence>
<dbReference type="InterPro" id="IPR051465">
    <property type="entry name" value="Cell_Envelope_Struct_Comp"/>
</dbReference>
<feature type="chain" id="PRO_5040496876" evidence="2">
    <location>
        <begin position="28"/>
        <end position="887"/>
    </location>
</feature>
<dbReference type="Pfam" id="PF00395">
    <property type="entry name" value="SLH"/>
    <property type="match status" value="3"/>
</dbReference>
<accession>A0A9P1L445</accession>
<gene>
    <name evidence="4" type="ORF">UMC4404_20971</name>
</gene>
<dbReference type="InterPro" id="IPR032179">
    <property type="entry name" value="Cry22Aa_Ig-like"/>
</dbReference>
<dbReference type="InterPro" id="IPR013783">
    <property type="entry name" value="Ig-like_fold"/>
</dbReference>
<feature type="domain" description="SLH" evidence="3">
    <location>
        <begin position="713"/>
        <end position="776"/>
    </location>
</feature>
<keyword evidence="2" id="KW-0732">Signal</keyword>
<comment type="caution">
    <text evidence="4">The sequence shown here is derived from an EMBL/GenBank/DDBJ whole genome shotgun (WGS) entry which is preliminary data.</text>
</comment>
<organism evidence="4 5">
    <name type="scientific">Paraclostridium sordellii</name>
    <name type="common">Clostridium sordellii</name>
    <dbReference type="NCBI Taxonomy" id="1505"/>
    <lineage>
        <taxon>Bacteria</taxon>
        <taxon>Bacillati</taxon>
        <taxon>Bacillota</taxon>
        <taxon>Clostridia</taxon>
        <taxon>Peptostreptococcales</taxon>
        <taxon>Peptostreptococcaceae</taxon>
        <taxon>Paraclostridium</taxon>
    </lineage>
</organism>
<reference evidence="5" key="1">
    <citation type="submission" date="2015-01" db="EMBL/GenBank/DDBJ databases">
        <authorList>
            <person name="Aslett A.Martin."/>
            <person name="De Silva Nishadi"/>
        </authorList>
    </citation>
    <scope>NUCLEOTIDE SEQUENCE [LARGE SCALE GENOMIC DNA]</scope>
    <source>
        <strain evidence="5">UMC4404</strain>
    </source>
</reference>
<dbReference type="RefSeq" id="WP_057559066.1">
    <property type="nucleotide sequence ID" value="NZ_CDNY01000014.1"/>
</dbReference>
<dbReference type="EMBL" id="CDNY01000014">
    <property type="protein sequence ID" value="CEO34437.1"/>
    <property type="molecule type" value="Genomic_DNA"/>
</dbReference>
<keyword evidence="4" id="KW-0326">Glycosidase</keyword>
<name>A0A9P1L445_PARSO</name>
<dbReference type="GO" id="GO:0008810">
    <property type="term" value="F:cellulase activity"/>
    <property type="evidence" value="ECO:0007669"/>
    <property type="project" value="UniProtKB-EC"/>
</dbReference>
<dbReference type="PROSITE" id="PS51272">
    <property type="entry name" value="SLH"/>
    <property type="match status" value="3"/>
</dbReference>
<dbReference type="PANTHER" id="PTHR43308">
    <property type="entry name" value="OUTER MEMBRANE PROTEIN ALPHA-RELATED"/>
    <property type="match status" value="1"/>
</dbReference>
<feature type="signal peptide" evidence="2">
    <location>
        <begin position="1"/>
        <end position="27"/>
    </location>
</feature>
<dbReference type="InterPro" id="IPR001119">
    <property type="entry name" value="SLH_dom"/>
</dbReference>
<proteinExistence type="predicted"/>
<dbReference type="Gene3D" id="2.60.40.10">
    <property type="entry name" value="Immunoglobulins"/>
    <property type="match status" value="3"/>
</dbReference>
<dbReference type="EC" id="3.2.1.4" evidence="4"/>
<dbReference type="GO" id="GO:0042973">
    <property type="term" value="F:glucan endo-1,3-beta-D-glucosidase activity"/>
    <property type="evidence" value="ECO:0007669"/>
    <property type="project" value="UniProtKB-EC"/>
</dbReference>
<evidence type="ECO:0000256" key="2">
    <source>
        <dbReference type="SAM" id="SignalP"/>
    </source>
</evidence>
<protein>
    <submittedName>
        <fullName evidence="4">Glucan endo-1</fullName>
        <ecNumber evidence="4">3.2.1.39</ecNumber>
        <ecNumber evidence="4">3.2.1.4</ecNumber>
    </submittedName>
</protein>
<evidence type="ECO:0000256" key="1">
    <source>
        <dbReference type="ARBA" id="ARBA00022737"/>
    </source>
</evidence>
<dbReference type="AlphaFoldDB" id="A0A9P1L445"/>
<keyword evidence="1" id="KW-0677">Repeat</keyword>